<keyword evidence="3" id="KW-1185">Reference proteome</keyword>
<reference evidence="2" key="2">
    <citation type="submission" date="2021-08" db="EMBL/GenBank/DDBJ databases">
        <authorList>
            <person name="Gostincar C."/>
            <person name="Sun X."/>
            <person name="Song Z."/>
            <person name="Gunde-Cimerman N."/>
        </authorList>
    </citation>
    <scope>NUCLEOTIDE SEQUENCE</scope>
    <source>
        <strain evidence="2">EXF-9298</strain>
    </source>
</reference>
<dbReference type="EMBL" id="JAHFXS010001159">
    <property type="protein sequence ID" value="KAG9979250.1"/>
    <property type="molecule type" value="Genomic_DNA"/>
</dbReference>
<evidence type="ECO:0000313" key="3">
    <source>
        <dbReference type="Proteomes" id="UP000729357"/>
    </source>
</evidence>
<feature type="coiled-coil region" evidence="1">
    <location>
        <begin position="327"/>
        <end position="368"/>
    </location>
</feature>
<sequence>LEAFSQLASASRPLYHNTANTNAIAEREEDAIAPAGLPHAGRTDQTTDTPLEDTLSAIESRDAAHNGTTTDDAMEKALSASLELLNNGIGQGTSTLPDAPLSYTNTADTGQDNTLDANTMGESDQALLAKLLSDQQSSSVVPTPSIDVLSLSDSSRVTQYSTFDGTAEEDIDKINFGPVETPEVDEIKQATSEPLSKLSGDAHSLGTQLESIYQTTSSPEMKQIIACLVHLETALTRQTHLNNIHEAHTAKNFREQRHLNKDRKLHLLETIQNVNRKFARFDAQRMETEKLAKQCEIRVNSYGVQLQGLKDRVKMLADGGEWMEAELSKVAERFEVLQQDNDKLEKRNKHLKGKVRGLEEEVDVLKDRDAVWERRMAVLEEFMKDRKESDWVAVSVDKEPVRDAVRFSVGNYRVSSLYY</sequence>
<protein>
    <submittedName>
        <fullName evidence="2">Uncharacterized protein</fullName>
    </submittedName>
</protein>
<dbReference type="Proteomes" id="UP000729357">
    <property type="component" value="Unassembled WGS sequence"/>
</dbReference>
<comment type="caution">
    <text evidence="2">The sequence shown here is derived from an EMBL/GenBank/DDBJ whole genome shotgun (WGS) entry which is preliminary data.</text>
</comment>
<evidence type="ECO:0000256" key="1">
    <source>
        <dbReference type="SAM" id="Coils"/>
    </source>
</evidence>
<proteinExistence type="predicted"/>
<dbReference type="SUPFAM" id="SSF57997">
    <property type="entry name" value="Tropomyosin"/>
    <property type="match status" value="1"/>
</dbReference>
<name>A0A9P8FRX2_AURME</name>
<feature type="non-terminal residue" evidence="2">
    <location>
        <position position="419"/>
    </location>
</feature>
<feature type="non-terminal residue" evidence="2">
    <location>
        <position position="1"/>
    </location>
</feature>
<accession>A0A9P8FRX2</accession>
<evidence type="ECO:0000313" key="2">
    <source>
        <dbReference type="EMBL" id="KAG9979250.1"/>
    </source>
</evidence>
<organism evidence="2 3">
    <name type="scientific">Aureobasidium melanogenum</name>
    <name type="common">Aureobasidium pullulans var. melanogenum</name>
    <dbReference type="NCBI Taxonomy" id="46634"/>
    <lineage>
        <taxon>Eukaryota</taxon>
        <taxon>Fungi</taxon>
        <taxon>Dikarya</taxon>
        <taxon>Ascomycota</taxon>
        <taxon>Pezizomycotina</taxon>
        <taxon>Dothideomycetes</taxon>
        <taxon>Dothideomycetidae</taxon>
        <taxon>Dothideales</taxon>
        <taxon>Saccotheciaceae</taxon>
        <taxon>Aureobasidium</taxon>
    </lineage>
</organism>
<reference evidence="2" key="1">
    <citation type="journal article" date="2021" name="J Fungi (Basel)">
        <title>Virulence traits and population genomics of the black yeast Aureobasidium melanogenum.</title>
        <authorList>
            <person name="Cernosa A."/>
            <person name="Sun X."/>
            <person name="Gostincar C."/>
            <person name="Fang C."/>
            <person name="Gunde-Cimerman N."/>
            <person name="Song Z."/>
        </authorList>
    </citation>
    <scope>NUCLEOTIDE SEQUENCE</scope>
    <source>
        <strain evidence="2">EXF-9298</strain>
    </source>
</reference>
<keyword evidence="1" id="KW-0175">Coiled coil</keyword>
<dbReference type="AlphaFoldDB" id="A0A9P8FRX2"/>
<gene>
    <name evidence="2" type="ORF">KCU98_g8901</name>
</gene>